<evidence type="ECO:0000256" key="4">
    <source>
        <dbReference type="ARBA" id="ARBA00022598"/>
    </source>
</evidence>
<keyword evidence="13" id="KW-1185">Reference proteome</keyword>
<comment type="similarity">
    <text evidence="2 11">Belongs to the class-I aminoacyl-tRNA synthetase family.</text>
</comment>
<evidence type="ECO:0000256" key="9">
    <source>
        <dbReference type="ARBA" id="ARBA00030268"/>
    </source>
</evidence>
<dbReference type="InterPro" id="IPR002306">
    <property type="entry name" value="Trp-tRNA-ligase"/>
</dbReference>
<dbReference type="InterPro" id="IPR050203">
    <property type="entry name" value="Trp-tRNA_synthetase"/>
</dbReference>
<accession>A0A1G4JQF8</accession>
<dbReference type="InterPro" id="IPR014729">
    <property type="entry name" value="Rossmann-like_a/b/a_fold"/>
</dbReference>
<dbReference type="PANTHER" id="PTHR43766:SF1">
    <property type="entry name" value="TRYPTOPHAN--TRNA LIGASE, MITOCHONDRIAL"/>
    <property type="match status" value="1"/>
</dbReference>
<keyword evidence="4 11" id="KW-0436">Ligase</keyword>
<dbReference type="GO" id="GO:0004830">
    <property type="term" value="F:tryptophan-tRNA ligase activity"/>
    <property type="evidence" value="ECO:0007669"/>
    <property type="project" value="UniProtKB-EC"/>
</dbReference>
<dbReference type="InterPro" id="IPR002305">
    <property type="entry name" value="aa-tRNA-synth_Ic"/>
</dbReference>
<keyword evidence="8 11" id="KW-0030">Aminoacyl-tRNA synthetase</keyword>
<comment type="subcellular location">
    <subcellularLocation>
        <location evidence="1">Mitochondrion matrix</location>
    </subcellularLocation>
</comment>
<dbReference type="Proteomes" id="UP000191024">
    <property type="component" value="Chromosome E"/>
</dbReference>
<sequence>MFRLVSIRNASRRLYSARVKTTDFKITAQDVPDDSVVFSMIQPTGRFHLGNYLGAVRVWKDLCDLKGDNIKLLFGVADLHAITVPKPDGSKFRQLRNEAIASILAVGVDPSKAIVFHQSSVPQHTELHWILSTLTPMGYLNRMTQWKSKANVNDNSSDEAMQAVKLGLFSYPVLQAADILLYNATHVPVGDDQAQHLELTRHIAGQFNKTYKCKHFVPPATLLAPTKRILALNNPDKKMSKSDPNQNSVIYLNDTPKIISAKIKQALTDSISHKFYFDPVNRPGVSNLINILSGILRLSISEVEDEISKFDSHSSFKDYVSEILIEELKTPRHKFEKLMRDQAYLQEVSEKSARSAATIAEPNIQKIKNIMGF</sequence>
<dbReference type="InterPro" id="IPR001412">
    <property type="entry name" value="aa-tRNA-synth_I_CS"/>
</dbReference>
<dbReference type="PRINTS" id="PR01039">
    <property type="entry name" value="TRNASYNTHTRP"/>
</dbReference>
<dbReference type="AlphaFoldDB" id="A0A1G4JQF8"/>
<dbReference type="GO" id="GO:0005759">
    <property type="term" value="C:mitochondrial matrix"/>
    <property type="evidence" value="ECO:0007669"/>
    <property type="project" value="UniProtKB-SubCell"/>
</dbReference>
<evidence type="ECO:0000256" key="5">
    <source>
        <dbReference type="ARBA" id="ARBA00022741"/>
    </source>
</evidence>
<evidence type="ECO:0000256" key="1">
    <source>
        <dbReference type="ARBA" id="ARBA00004305"/>
    </source>
</evidence>
<dbReference type="OrthoDB" id="15808at2759"/>
<keyword evidence="7 11" id="KW-0648">Protein biosynthesis</keyword>
<dbReference type="SUPFAM" id="SSF52374">
    <property type="entry name" value="Nucleotidylyl transferase"/>
    <property type="match status" value="1"/>
</dbReference>
<keyword evidence="5 11" id="KW-0547">Nucleotide-binding</keyword>
<evidence type="ECO:0000256" key="10">
    <source>
        <dbReference type="ARBA" id="ARBA00069760"/>
    </source>
</evidence>
<dbReference type="PROSITE" id="PS00178">
    <property type="entry name" value="AA_TRNA_LIGASE_I"/>
    <property type="match status" value="1"/>
</dbReference>
<dbReference type="PANTHER" id="PTHR43766">
    <property type="entry name" value="TRYPTOPHAN--TRNA LIGASE, MITOCHONDRIAL"/>
    <property type="match status" value="1"/>
</dbReference>
<evidence type="ECO:0000256" key="6">
    <source>
        <dbReference type="ARBA" id="ARBA00022840"/>
    </source>
</evidence>
<evidence type="ECO:0000313" key="12">
    <source>
        <dbReference type="EMBL" id="SCU93040.1"/>
    </source>
</evidence>
<organism evidence="12 13">
    <name type="scientific">Lachancea mirantina</name>
    <dbReference type="NCBI Taxonomy" id="1230905"/>
    <lineage>
        <taxon>Eukaryota</taxon>
        <taxon>Fungi</taxon>
        <taxon>Dikarya</taxon>
        <taxon>Ascomycota</taxon>
        <taxon>Saccharomycotina</taxon>
        <taxon>Saccharomycetes</taxon>
        <taxon>Saccharomycetales</taxon>
        <taxon>Saccharomycetaceae</taxon>
        <taxon>Lachancea</taxon>
    </lineage>
</organism>
<proteinExistence type="inferred from homology"/>
<evidence type="ECO:0000256" key="7">
    <source>
        <dbReference type="ARBA" id="ARBA00022917"/>
    </source>
</evidence>
<dbReference type="FunFam" id="1.10.240.10:FF:000002">
    <property type="entry name" value="Tryptophan--tRNA ligase"/>
    <property type="match status" value="1"/>
</dbReference>
<dbReference type="CDD" id="cd00806">
    <property type="entry name" value="TrpRS_core"/>
    <property type="match status" value="1"/>
</dbReference>
<name>A0A1G4JQF8_9SACH</name>
<dbReference type="Gene3D" id="3.40.50.620">
    <property type="entry name" value="HUPs"/>
    <property type="match status" value="1"/>
</dbReference>
<dbReference type="EC" id="6.1.1.2" evidence="3"/>
<evidence type="ECO:0000256" key="2">
    <source>
        <dbReference type="ARBA" id="ARBA00005594"/>
    </source>
</evidence>
<dbReference type="STRING" id="1230905.A0A1G4JQF8"/>
<evidence type="ECO:0000256" key="11">
    <source>
        <dbReference type="RuleBase" id="RU363036"/>
    </source>
</evidence>
<gene>
    <name evidence="12" type="ORF">LAMI_0E13014G</name>
</gene>
<dbReference type="EMBL" id="LT598465">
    <property type="protein sequence ID" value="SCU93040.1"/>
    <property type="molecule type" value="Genomic_DNA"/>
</dbReference>
<dbReference type="NCBIfam" id="TIGR00233">
    <property type="entry name" value="trpS"/>
    <property type="match status" value="1"/>
</dbReference>
<evidence type="ECO:0000256" key="8">
    <source>
        <dbReference type="ARBA" id="ARBA00023146"/>
    </source>
</evidence>
<dbReference type="GO" id="GO:0005524">
    <property type="term" value="F:ATP binding"/>
    <property type="evidence" value="ECO:0007669"/>
    <property type="project" value="UniProtKB-KW"/>
</dbReference>
<dbReference type="FunFam" id="3.40.50.620:FF:000082">
    <property type="entry name" value="MSW1p Mitochondrial tryptophanyl-tRNA synthetase"/>
    <property type="match status" value="1"/>
</dbReference>
<evidence type="ECO:0000256" key="3">
    <source>
        <dbReference type="ARBA" id="ARBA00013161"/>
    </source>
</evidence>
<protein>
    <recommendedName>
        <fullName evidence="10">Tryptophan--tRNA ligase, mitochondrial</fullName>
        <ecNumber evidence="3">6.1.1.2</ecNumber>
    </recommendedName>
    <alternativeName>
        <fullName evidence="9">Tryptophanyl-tRNA synthetase</fullName>
    </alternativeName>
</protein>
<evidence type="ECO:0000313" key="13">
    <source>
        <dbReference type="Proteomes" id="UP000191024"/>
    </source>
</evidence>
<dbReference type="GO" id="GO:0070183">
    <property type="term" value="P:mitochondrial tryptophanyl-tRNA aminoacylation"/>
    <property type="evidence" value="ECO:0007669"/>
    <property type="project" value="TreeGrafter"/>
</dbReference>
<dbReference type="Gene3D" id="1.10.240.10">
    <property type="entry name" value="Tyrosyl-Transfer RNA Synthetase"/>
    <property type="match status" value="1"/>
</dbReference>
<keyword evidence="6 11" id="KW-0067">ATP-binding</keyword>
<dbReference type="Pfam" id="PF00579">
    <property type="entry name" value="tRNA-synt_1b"/>
    <property type="match status" value="1"/>
</dbReference>
<reference evidence="12 13" key="1">
    <citation type="submission" date="2016-03" db="EMBL/GenBank/DDBJ databases">
        <authorList>
            <person name="Devillers H."/>
        </authorList>
    </citation>
    <scope>NUCLEOTIDE SEQUENCE [LARGE SCALE GENOMIC DNA]</scope>
    <source>
        <strain evidence="12">CBS 11717</strain>
    </source>
</reference>